<dbReference type="EMBL" id="KJ184318">
    <property type="protein sequence ID" value="AII15889.1"/>
    <property type="molecule type" value="Genomic_DNA"/>
</dbReference>
<dbReference type="GeneID" id="20098407"/>
<protein>
    <submittedName>
        <fullName evidence="1">Uncharacterized protein</fullName>
    </submittedName>
</protein>
<reference evidence="1 2" key="1">
    <citation type="journal article" date="2014" name="BMC Genomics">
        <title>The genome and occlusion bodies of marine Penaeus monodon nudivirus (PmNV, also known as MBV and PemoNPV) suggest that it should be assigned to a new nudivirus genus that is distinct from the terrestrial nudiviruses.</title>
        <authorList>
            <person name="Yang Y.T."/>
            <person name="Lee D.Y."/>
            <person name="Wang Y."/>
            <person name="Hu J.M."/>
            <person name="Li W.H."/>
            <person name="Leu J.H."/>
            <person name="Chang G.D."/>
            <person name="Ke H.M."/>
            <person name="Kang S.T."/>
            <person name="Lin S.S."/>
            <person name="Kou G.H."/>
            <person name="Lo C.F."/>
        </authorList>
    </citation>
    <scope>NUCLEOTIDE SEQUENCE [LARGE SCALE GENOMIC DNA]</scope>
    <source>
        <strain evidence="1">Indonesia</strain>
    </source>
</reference>
<keyword evidence="2" id="KW-1185">Reference proteome</keyword>
<evidence type="ECO:0000313" key="1">
    <source>
        <dbReference type="EMBL" id="AII15889.1"/>
    </source>
</evidence>
<evidence type="ECO:0000313" key="2">
    <source>
        <dbReference type="Proteomes" id="UP000203413"/>
    </source>
</evidence>
<proteinExistence type="predicted"/>
<accession>A0A076FET2</accession>
<organism evidence="1 2">
    <name type="scientific">Penaeus monodon nudivirus</name>
    <dbReference type="NCBI Taxonomy" id="1529056"/>
    <lineage>
        <taxon>Viruses</taxon>
        <taxon>Viruses incertae sedis</taxon>
        <taxon>Naldaviricetes</taxon>
        <taxon>Lefavirales</taxon>
        <taxon>Nudiviridae</taxon>
        <taxon>Gammanudivirus</taxon>
        <taxon>Gammanudivirus pemonodonis</taxon>
    </lineage>
</organism>
<sequence>MLSKMVLFICIVGVSNEQIKLIIENKQIDFISIYPHFMLFSDNPEELQYMKNLECKTLKISNRIKIDERGVGIEETLEVIKKFMVQSKENDDDIGISINFDVRLVVWKISQYIENIMKMIIRCVKNEKVQSSN</sequence>
<dbReference type="RefSeq" id="YP_009051939.1">
    <property type="nucleotide sequence ID" value="NC_024692.1"/>
</dbReference>
<name>A0A076FET2_9VIRU</name>
<dbReference type="Proteomes" id="UP000203413">
    <property type="component" value="Segment"/>
</dbReference>
<gene>
    <name evidence="1" type="ORF">PmNV_101</name>
</gene>
<dbReference type="KEGG" id="vg:20098407"/>